<reference evidence="2 3" key="1">
    <citation type="submission" date="2020-05" db="EMBL/GenBank/DDBJ databases">
        <title>MicrobeNet Type strains.</title>
        <authorList>
            <person name="Nicholson A.C."/>
        </authorList>
    </citation>
    <scope>NUCLEOTIDE SEQUENCE [LARGE SCALE GENOMIC DNA]</scope>
    <source>
        <strain evidence="2 3">JCM 14282</strain>
    </source>
</reference>
<feature type="transmembrane region" description="Helical" evidence="1">
    <location>
        <begin position="191"/>
        <end position="212"/>
    </location>
</feature>
<dbReference type="Pfam" id="PF14333">
    <property type="entry name" value="DUF4389"/>
    <property type="match status" value="2"/>
</dbReference>
<keyword evidence="1" id="KW-0472">Membrane</keyword>
<keyword evidence="1" id="KW-0812">Transmembrane</keyword>
<dbReference type="Proteomes" id="UP000543598">
    <property type="component" value="Unassembled WGS sequence"/>
</dbReference>
<dbReference type="InterPro" id="IPR025498">
    <property type="entry name" value="DUF4389"/>
</dbReference>
<name>A0A7Y2LZN6_9MICO</name>
<evidence type="ECO:0000313" key="3">
    <source>
        <dbReference type="Proteomes" id="UP000543598"/>
    </source>
</evidence>
<proteinExistence type="predicted"/>
<feature type="transmembrane region" description="Helical" evidence="1">
    <location>
        <begin position="224"/>
        <end position="248"/>
    </location>
</feature>
<evidence type="ECO:0000313" key="2">
    <source>
        <dbReference type="EMBL" id="NNH02448.1"/>
    </source>
</evidence>
<keyword evidence="3" id="KW-1185">Reference proteome</keyword>
<protein>
    <submittedName>
        <fullName evidence="2">DUF4389 domain-containing protein</fullName>
    </submittedName>
</protein>
<keyword evidence="1" id="KW-1133">Transmembrane helix</keyword>
<organism evidence="2 3">
    <name type="scientific">Microbacterium ulmi</name>
    <dbReference type="NCBI Taxonomy" id="179095"/>
    <lineage>
        <taxon>Bacteria</taxon>
        <taxon>Bacillati</taxon>
        <taxon>Actinomycetota</taxon>
        <taxon>Actinomycetes</taxon>
        <taxon>Micrococcales</taxon>
        <taxon>Microbacteriaceae</taxon>
        <taxon>Microbacterium</taxon>
    </lineage>
</organism>
<feature type="transmembrane region" description="Helical" evidence="1">
    <location>
        <begin position="45"/>
        <end position="65"/>
    </location>
</feature>
<comment type="caution">
    <text evidence="2">The sequence shown here is derived from an EMBL/GenBank/DDBJ whole genome shotgun (WGS) entry which is preliminary data.</text>
</comment>
<dbReference type="RefSeq" id="WP_167040925.1">
    <property type="nucleotide sequence ID" value="NZ_BAAANA010000003.1"/>
</dbReference>
<feature type="transmembrane region" description="Helical" evidence="1">
    <location>
        <begin position="108"/>
        <end position="126"/>
    </location>
</feature>
<evidence type="ECO:0000256" key="1">
    <source>
        <dbReference type="SAM" id="Phobius"/>
    </source>
</evidence>
<gene>
    <name evidence="2" type="ORF">HLA99_00995</name>
</gene>
<accession>A0A7Y2LZN6</accession>
<sequence>MTTITSPTPHRMNARHMLALVAGVLTGAAAPTALAYDLSPLITIAAVLVGVALIIVGATGLGGSIGGAPPAARKVSVEGVLDPKLTRWMWLVKWLLAIPHFVVLAILWIAFVVVTVAAGFAILFTGRYPARLFQFTNGVLRWNWRVAFYANGVLGSDKYPPFTLARTDYPATFEVEYPTALSRWKVLFKSWLFALPHLVIVALVTGGTWAAWTGGHGETLSLLGLLLLLAAIILLFTGVYRLGLFNLIMGAHRWMYRVFAYTALMRDEYPPFRLDPGALEK</sequence>
<dbReference type="AlphaFoldDB" id="A0A7Y2LZN6"/>
<dbReference type="EMBL" id="JABEMB010000001">
    <property type="protein sequence ID" value="NNH02448.1"/>
    <property type="molecule type" value="Genomic_DNA"/>
</dbReference>